<evidence type="ECO:0000259" key="1">
    <source>
        <dbReference type="Pfam" id="PF01796"/>
    </source>
</evidence>
<evidence type="ECO:0000313" key="3">
    <source>
        <dbReference type="EMBL" id="KPJ54230.1"/>
    </source>
</evidence>
<name>A0A0S7WVM5_UNCT6</name>
<dbReference type="Pfam" id="PF12172">
    <property type="entry name" value="zf-ChsH2"/>
    <property type="match status" value="1"/>
</dbReference>
<dbReference type="PANTHER" id="PTHR34075">
    <property type="entry name" value="BLR3430 PROTEIN"/>
    <property type="match status" value="1"/>
</dbReference>
<protein>
    <submittedName>
        <fullName evidence="3">Transcriptional regulator</fullName>
    </submittedName>
</protein>
<comment type="caution">
    <text evidence="3">The sequence shown here is derived from an EMBL/GenBank/DDBJ whole genome shotgun (WGS) entry which is preliminary data.</text>
</comment>
<evidence type="ECO:0000313" key="4">
    <source>
        <dbReference type="Proteomes" id="UP000052008"/>
    </source>
</evidence>
<dbReference type="STRING" id="1703770.AMJ39_01390"/>
<gene>
    <name evidence="3" type="ORF">AMJ39_01390</name>
</gene>
<dbReference type="InterPro" id="IPR012340">
    <property type="entry name" value="NA-bd_OB-fold"/>
</dbReference>
<dbReference type="InterPro" id="IPR022002">
    <property type="entry name" value="ChsH2_Znr"/>
</dbReference>
<dbReference type="Pfam" id="PF01796">
    <property type="entry name" value="OB_ChsH2_C"/>
    <property type="match status" value="1"/>
</dbReference>
<dbReference type="EMBL" id="LIZS01000005">
    <property type="protein sequence ID" value="KPJ54230.1"/>
    <property type="molecule type" value="Genomic_DNA"/>
</dbReference>
<dbReference type="InterPro" id="IPR052513">
    <property type="entry name" value="Thioester_dehydratase-like"/>
</dbReference>
<dbReference type="Gene3D" id="6.10.30.10">
    <property type="match status" value="1"/>
</dbReference>
<accession>A0A0S7WVM5</accession>
<dbReference type="AlphaFoldDB" id="A0A0S7WVM5"/>
<dbReference type="PANTHER" id="PTHR34075:SF5">
    <property type="entry name" value="BLR3430 PROTEIN"/>
    <property type="match status" value="1"/>
</dbReference>
<evidence type="ECO:0000259" key="2">
    <source>
        <dbReference type="Pfam" id="PF12172"/>
    </source>
</evidence>
<feature type="domain" description="ChsH2 rubredoxin-like zinc ribbon" evidence="2">
    <location>
        <begin position="8"/>
        <end position="44"/>
    </location>
</feature>
<reference evidence="3 4" key="1">
    <citation type="journal article" date="2015" name="Microbiome">
        <title>Genomic resolution of linkages in carbon, nitrogen, and sulfur cycling among widespread estuary sediment bacteria.</title>
        <authorList>
            <person name="Baker B.J."/>
            <person name="Lazar C.S."/>
            <person name="Teske A.P."/>
            <person name="Dick G.J."/>
        </authorList>
    </citation>
    <scope>NUCLEOTIDE SEQUENCE [LARGE SCALE GENOMIC DNA]</scope>
    <source>
        <strain evidence="3">DG_24</strain>
    </source>
</reference>
<feature type="domain" description="ChsH2 C-terminal OB-fold" evidence="1">
    <location>
        <begin position="46"/>
        <end position="109"/>
    </location>
</feature>
<dbReference type="Proteomes" id="UP000052008">
    <property type="component" value="Unassembled WGS sequence"/>
</dbReference>
<proteinExistence type="predicted"/>
<dbReference type="InterPro" id="IPR002878">
    <property type="entry name" value="ChsH2_C"/>
</dbReference>
<organism evidence="3 4">
    <name type="scientific">candidate division TA06 bacterium DG_24</name>
    <dbReference type="NCBI Taxonomy" id="1703770"/>
    <lineage>
        <taxon>Bacteria</taxon>
        <taxon>Bacteria division TA06</taxon>
    </lineage>
</organism>
<sequence length="129" mass="14433">MSSPRYWREIPQRYRLEAGKCTDCGNIHFPPRLVCSACSGRQFETVKLSDEGTVFTYTIIRVAPSQFVDQAPYAVGIVELDDGVRISAQIADVDLDALEIGQRVRIEFRLIQNEGEAGIICYGYKCVPA</sequence>
<dbReference type="SUPFAM" id="SSF50249">
    <property type="entry name" value="Nucleic acid-binding proteins"/>
    <property type="match status" value="1"/>
</dbReference>